<evidence type="ECO:0000313" key="3">
    <source>
        <dbReference type="Proteomes" id="UP001205506"/>
    </source>
</evidence>
<comment type="caution">
    <text evidence="2">The sequence shown here is derived from an EMBL/GenBank/DDBJ whole genome shotgun (WGS) entry which is preliminary data.</text>
</comment>
<evidence type="ECO:0000259" key="1">
    <source>
        <dbReference type="Pfam" id="PF23864"/>
    </source>
</evidence>
<proteinExistence type="predicted"/>
<organism evidence="2 3">
    <name type="scientific">Segatella copri</name>
    <dbReference type="NCBI Taxonomy" id="165179"/>
    <lineage>
        <taxon>Bacteria</taxon>
        <taxon>Pseudomonadati</taxon>
        <taxon>Bacteroidota</taxon>
        <taxon>Bacteroidia</taxon>
        <taxon>Bacteroidales</taxon>
        <taxon>Prevotellaceae</taxon>
        <taxon>Segatella</taxon>
    </lineage>
</organism>
<feature type="domain" description="DUF7222" evidence="1">
    <location>
        <begin position="112"/>
        <end position="201"/>
    </location>
</feature>
<dbReference type="EMBL" id="JANDWU010000012">
    <property type="protein sequence ID" value="MCP9549392.1"/>
    <property type="molecule type" value="Genomic_DNA"/>
</dbReference>
<name>A0AAW5IEJ4_9BACT</name>
<reference evidence="2" key="1">
    <citation type="submission" date="2022-07" db="EMBL/GenBank/DDBJ databases">
        <title>Prevotella copri.</title>
        <authorList>
            <person name="Yang C."/>
        </authorList>
    </citation>
    <scope>NUCLEOTIDE SEQUENCE</scope>
    <source>
        <strain evidence="2">HF1805</strain>
    </source>
</reference>
<dbReference type="RefSeq" id="WP_254970057.1">
    <property type="nucleotide sequence ID" value="NZ_JANDWU010000012.1"/>
</dbReference>
<dbReference type="Pfam" id="PF23864">
    <property type="entry name" value="DUF7222"/>
    <property type="match status" value="1"/>
</dbReference>
<dbReference type="InterPro" id="IPR055646">
    <property type="entry name" value="DUF7222"/>
</dbReference>
<dbReference type="AlphaFoldDB" id="A0AAW5IEJ4"/>
<accession>A0AAW5IEJ4</accession>
<evidence type="ECO:0000313" key="2">
    <source>
        <dbReference type="EMBL" id="MCP9549392.1"/>
    </source>
</evidence>
<dbReference type="Proteomes" id="UP001205506">
    <property type="component" value="Unassembled WGS sequence"/>
</dbReference>
<gene>
    <name evidence="2" type="ORF">NNC68_07890</name>
</gene>
<sequence>MIFTEYIESWFKEFLEDHLQYDPKYISWLFNEMGYSLANVEQGEDEYLYLLELKGQEIWDKLFSSNPYHKITCDDLPDTLTFVTQLLTDTALEIFNKKKGFTDSFIEDIAYRCDGYDQLIGYFQDLMKGGCLSGVTNMFMYYDETKKFYIEHMDDLEGFVTDLEEELGEPIQQNKQNTLPRYMFVCHLCYEEFASKIARELFPDDF</sequence>
<protein>
    <recommendedName>
        <fullName evidence="1">DUF7222 domain-containing protein</fullName>
    </recommendedName>
</protein>